<evidence type="ECO:0000313" key="2">
    <source>
        <dbReference type="EMBL" id="KAF3860705.1"/>
    </source>
</evidence>
<evidence type="ECO:0000313" key="3">
    <source>
        <dbReference type="Proteomes" id="UP000518266"/>
    </source>
</evidence>
<feature type="transmembrane region" description="Helical" evidence="1">
    <location>
        <begin position="186"/>
        <end position="210"/>
    </location>
</feature>
<keyword evidence="3" id="KW-1185">Reference proteome</keyword>
<organism evidence="2 3">
    <name type="scientific">Dissostichus mawsoni</name>
    <name type="common">Antarctic cod</name>
    <dbReference type="NCBI Taxonomy" id="36200"/>
    <lineage>
        <taxon>Eukaryota</taxon>
        <taxon>Metazoa</taxon>
        <taxon>Chordata</taxon>
        <taxon>Craniata</taxon>
        <taxon>Vertebrata</taxon>
        <taxon>Euteleostomi</taxon>
        <taxon>Actinopterygii</taxon>
        <taxon>Neopterygii</taxon>
        <taxon>Teleostei</taxon>
        <taxon>Neoteleostei</taxon>
        <taxon>Acanthomorphata</taxon>
        <taxon>Eupercaria</taxon>
        <taxon>Perciformes</taxon>
        <taxon>Notothenioidei</taxon>
        <taxon>Nototheniidae</taxon>
        <taxon>Dissostichus</taxon>
    </lineage>
</organism>
<keyword evidence="1" id="KW-0812">Transmembrane</keyword>
<keyword evidence="1" id="KW-0472">Membrane</keyword>
<keyword evidence="1" id="KW-1133">Transmembrane helix</keyword>
<reference evidence="2 3" key="1">
    <citation type="submission" date="2020-03" db="EMBL/GenBank/DDBJ databases">
        <title>Dissostichus mawsoni Genome sequencing and assembly.</title>
        <authorList>
            <person name="Park H."/>
        </authorList>
    </citation>
    <scope>NUCLEOTIDE SEQUENCE [LARGE SCALE GENOMIC DNA]</scope>
    <source>
        <strain evidence="2">DM0001</strain>
        <tissue evidence="2">Muscle</tissue>
    </source>
</reference>
<sequence>MQEAPQHSLAEGEVGLVSGRHAATFSGASFPGRAGRRGGGVTVSLNRVAMPSLERRVVLSSSELSSSYLLFFSLNLFLDERVRTKPVSLGHLGDFGLQAVHVAASITAVTQQQAIIVVSLPADLAILDNKHRSEAHHLGDVPQRLLQVAPLNVSLQVGQPQHGQVHGMCAETRKAGPLLLSSNNPVITWVGFVFKVLEIITCGVWIWDCVRLKKKTARLRSLHLQVAPGRTTKADMSFYCHSDPPSAPCGQDCCLCSLSSACDRAWGGSLDRAWQEGLEMKEAERGGVLQQEHRKQVVWGQRPVALPG</sequence>
<protein>
    <submittedName>
        <fullName evidence="2">Uncharacterized protein</fullName>
    </submittedName>
</protein>
<accession>A0A7J5ZFW9</accession>
<dbReference type="EMBL" id="JAAKFY010000002">
    <property type="protein sequence ID" value="KAF3860705.1"/>
    <property type="molecule type" value="Genomic_DNA"/>
</dbReference>
<dbReference type="Proteomes" id="UP000518266">
    <property type="component" value="Unassembled WGS sequence"/>
</dbReference>
<dbReference type="AlphaFoldDB" id="A0A7J5ZFW9"/>
<proteinExistence type="predicted"/>
<comment type="caution">
    <text evidence="2">The sequence shown here is derived from an EMBL/GenBank/DDBJ whole genome shotgun (WGS) entry which is preliminary data.</text>
</comment>
<name>A0A7J5ZFW9_DISMA</name>
<gene>
    <name evidence="2" type="ORF">F7725_000960</name>
</gene>
<evidence type="ECO:0000256" key="1">
    <source>
        <dbReference type="SAM" id="Phobius"/>
    </source>
</evidence>